<dbReference type="SMART" id="SM00244">
    <property type="entry name" value="PHB"/>
    <property type="match status" value="1"/>
</dbReference>
<dbReference type="GO" id="GO:0005739">
    <property type="term" value="C:mitochondrion"/>
    <property type="evidence" value="ECO:0007669"/>
    <property type="project" value="UniProtKB-SubCell"/>
</dbReference>
<reference evidence="6 7" key="1">
    <citation type="journal article" date="2018" name="Biotechnol. Adv.">
        <title>Improved genomic resources and new bioinformatic workflow for the carcinogenic parasite Clonorchis sinensis: Biotechnological implications.</title>
        <authorList>
            <person name="Wang D."/>
            <person name="Korhonen P.K."/>
            <person name="Gasser R.B."/>
            <person name="Young N.D."/>
        </authorList>
    </citation>
    <scope>NUCLEOTIDE SEQUENCE [LARGE SCALE GENOMIC DNA]</scope>
    <source>
        <strain evidence="6">Cs-k2</strain>
    </source>
</reference>
<dbReference type="OrthoDB" id="434619at2759"/>
<evidence type="ECO:0000313" key="6">
    <source>
        <dbReference type="EMBL" id="KAG5454390.1"/>
    </source>
</evidence>
<feature type="domain" description="Band 7" evidence="5">
    <location>
        <begin position="32"/>
        <end position="190"/>
    </location>
</feature>
<protein>
    <submittedName>
        <fullName evidence="6">Stomatin-like protein 2, mitochondrial</fullName>
    </submittedName>
</protein>
<keyword evidence="3" id="KW-0496">Mitochondrion</keyword>
<dbReference type="Pfam" id="PF01145">
    <property type="entry name" value="Band_7"/>
    <property type="match status" value="1"/>
</dbReference>
<accession>A0A8T1MZA5</accession>
<dbReference type="AlphaFoldDB" id="A0A8T1MZA5"/>
<feature type="compositionally biased region" description="Low complexity" evidence="4">
    <location>
        <begin position="323"/>
        <end position="338"/>
    </location>
</feature>
<dbReference type="PRINTS" id="PR00721">
    <property type="entry name" value="STOMATIN"/>
</dbReference>
<feature type="region of interest" description="Disordered" evidence="4">
    <location>
        <begin position="319"/>
        <end position="381"/>
    </location>
</feature>
<reference evidence="6 7" key="2">
    <citation type="journal article" date="2021" name="Genomics">
        <title>High-quality reference genome for Clonorchis sinensis.</title>
        <authorList>
            <person name="Young N.D."/>
            <person name="Stroehlein A.J."/>
            <person name="Kinkar L."/>
            <person name="Wang T."/>
            <person name="Sohn W.M."/>
            <person name="Chang B.C.H."/>
            <person name="Kaur P."/>
            <person name="Weisz D."/>
            <person name="Dudchenko O."/>
            <person name="Aiden E.L."/>
            <person name="Korhonen P.K."/>
            <person name="Gasser R.B."/>
        </authorList>
    </citation>
    <scope>NUCLEOTIDE SEQUENCE [LARGE SCALE GENOMIC DNA]</scope>
    <source>
        <strain evidence="6">Cs-k2</strain>
    </source>
</reference>
<evidence type="ECO:0000256" key="3">
    <source>
        <dbReference type="ARBA" id="ARBA00023128"/>
    </source>
</evidence>
<evidence type="ECO:0000256" key="4">
    <source>
        <dbReference type="SAM" id="MobiDB-lite"/>
    </source>
</evidence>
<dbReference type="InterPro" id="IPR001972">
    <property type="entry name" value="Stomatin_HflK_fam"/>
</dbReference>
<dbReference type="CDD" id="cd08829">
    <property type="entry name" value="SPFH_paraslipin"/>
    <property type="match status" value="1"/>
</dbReference>
<evidence type="ECO:0000256" key="2">
    <source>
        <dbReference type="ARBA" id="ARBA00008164"/>
    </source>
</evidence>
<dbReference type="PANTHER" id="PTHR43327:SF10">
    <property type="entry name" value="STOMATIN-LIKE PROTEIN 2, MITOCHONDRIAL"/>
    <property type="match status" value="1"/>
</dbReference>
<dbReference type="GO" id="GO:0007005">
    <property type="term" value="P:mitochondrion organization"/>
    <property type="evidence" value="ECO:0007669"/>
    <property type="project" value="TreeGrafter"/>
</dbReference>
<dbReference type="InterPro" id="IPR001107">
    <property type="entry name" value="Band_7"/>
</dbReference>
<evidence type="ECO:0000256" key="1">
    <source>
        <dbReference type="ARBA" id="ARBA00004173"/>
    </source>
</evidence>
<dbReference type="FunFam" id="3.30.479.30:FF:000004">
    <property type="entry name" value="Putative membrane protease family, stomatin"/>
    <property type="match status" value="1"/>
</dbReference>
<dbReference type="InterPro" id="IPR050710">
    <property type="entry name" value="Band7/mec-2_domain"/>
</dbReference>
<dbReference type="InterPro" id="IPR036013">
    <property type="entry name" value="Band_7/SPFH_dom_sf"/>
</dbReference>
<keyword evidence="7" id="KW-1185">Reference proteome</keyword>
<evidence type="ECO:0000259" key="5">
    <source>
        <dbReference type="SMART" id="SM00244"/>
    </source>
</evidence>
<comment type="subcellular location">
    <subcellularLocation>
        <location evidence="1">Mitochondrion</location>
    </subcellularLocation>
</comment>
<evidence type="ECO:0000313" key="7">
    <source>
        <dbReference type="Proteomes" id="UP000286415"/>
    </source>
</evidence>
<dbReference type="PANTHER" id="PTHR43327">
    <property type="entry name" value="STOMATIN-LIKE PROTEIN 2, MITOCHONDRIAL"/>
    <property type="match status" value="1"/>
</dbReference>
<proteinExistence type="inferred from homology"/>
<dbReference type="Proteomes" id="UP000286415">
    <property type="component" value="Unassembled WGS sequence"/>
</dbReference>
<gene>
    <name evidence="6" type="ORF">CSKR_107228</name>
</gene>
<dbReference type="GO" id="GO:0009898">
    <property type="term" value="C:cytoplasmic side of plasma membrane"/>
    <property type="evidence" value="ECO:0007669"/>
    <property type="project" value="UniProtKB-ARBA"/>
</dbReference>
<comment type="similarity">
    <text evidence="2">Belongs to the band 7/mec-2 family.</text>
</comment>
<dbReference type="Pfam" id="PF16200">
    <property type="entry name" value="Band_7_C"/>
    <property type="match status" value="1"/>
</dbReference>
<feature type="compositionally biased region" description="Polar residues" evidence="4">
    <location>
        <begin position="349"/>
        <end position="367"/>
    </location>
</feature>
<organism evidence="6 7">
    <name type="scientific">Clonorchis sinensis</name>
    <name type="common">Chinese liver fluke</name>
    <dbReference type="NCBI Taxonomy" id="79923"/>
    <lineage>
        <taxon>Eukaryota</taxon>
        <taxon>Metazoa</taxon>
        <taxon>Spiralia</taxon>
        <taxon>Lophotrochozoa</taxon>
        <taxon>Platyhelminthes</taxon>
        <taxon>Trematoda</taxon>
        <taxon>Digenea</taxon>
        <taxon>Opisthorchiida</taxon>
        <taxon>Opisthorchiata</taxon>
        <taxon>Opisthorchiidae</taxon>
        <taxon>Clonorchis</taxon>
    </lineage>
</organism>
<dbReference type="SUPFAM" id="SSF117892">
    <property type="entry name" value="Band 7/SPFH domain"/>
    <property type="match status" value="1"/>
</dbReference>
<dbReference type="Gene3D" id="3.30.479.30">
    <property type="entry name" value="Band 7 domain"/>
    <property type="match status" value="1"/>
</dbReference>
<dbReference type="EMBL" id="NIRI02000010">
    <property type="protein sequence ID" value="KAG5454390.1"/>
    <property type="molecule type" value="Genomic_DNA"/>
</dbReference>
<dbReference type="InterPro" id="IPR032435">
    <property type="entry name" value="STML2-like_C"/>
</dbReference>
<comment type="caution">
    <text evidence="6">The sequence shown here is derived from an EMBL/GenBank/DDBJ whole genome shotgun (WGS) entry which is preliminary data.</text>
</comment>
<name>A0A8T1MZA5_CLOSI</name>
<sequence>MFGGRLYRYVAKDFIKHAVQKRCFALRTPRNVGVLFVPEKEAWVIERLGKFYKTLRPGLNFCIPFFDRIAYVQSLKEVAIEIPDQSAITSDNVVLHLNGVLFLKVKDPYLASYGVAEADFAITQLAQTTMRSEIGKITLDNVFKEREALNHQIVRVLGKAAEPWGIECLRYEIRDIQLPQKIKEAMQMQVEAERRKRAAILESEGQRESAINRAEGMKRSQVLASEGERIQITNKATGEAEAVRRLAESRAEAVRLVAAAIEEKHGASAVQLAVAEQYIEAFSGLAKQTNTILLPSQTGDIASMVAQALAIFKAVDSHGEAQGAGSPGPSNGASTSPTKKSKLAPPVLPSSSKSNGHISEIVSSPTDSMEPPASDKSLDDR</sequence>